<dbReference type="GO" id="GO:0003677">
    <property type="term" value="F:DNA binding"/>
    <property type="evidence" value="ECO:0007669"/>
    <property type="project" value="UniProtKB-KW"/>
</dbReference>
<feature type="domain" description="RNA polymerase sigma factor 70 region 4 type 2" evidence="8">
    <location>
        <begin position="122"/>
        <end position="172"/>
    </location>
</feature>
<dbReference type="Pfam" id="PF08281">
    <property type="entry name" value="Sigma70_r4_2"/>
    <property type="match status" value="1"/>
</dbReference>
<dbReference type="PROSITE" id="PS01063">
    <property type="entry name" value="SIGMA70_ECF"/>
    <property type="match status" value="1"/>
</dbReference>
<dbReference type="PANTHER" id="PTHR43133">
    <property type="entry name" value="RNA POLYMERASE ECF-TYPE SIGMA FACTO"/>
    <property type="match status" value="1"/>
</dbReference>
<keyword evidence="2 6" id="KW-0805">Transcription regulation</keyword>
<evidence type="ECO:0000256" key="1">
    <source>
        <dbReference type="ARBA" id="ARBA00010641"/>
    </source>
</evidence>
<dbReference type="Gene3D" id="1.10.10.10">
    <property type="entry name" value="Winged helix-like DNA-binding domain superfamily/Winged helix DNA-binding domain"/>
    <property type="match status" value="1"/>
</dbReference>
<dbReference type="AlphaFoldDB" id="A0A7W9W9C2"/>
<evidence type="ECO:0000259" key="7">
    <source>
        <dbReference type="Pfam" id="PF04542"/>
    </source>
</evidence>
<evidence type="ECO:0000256" key="6">
    <source>
        <dbReference type="RuleBase" id="RU000716"/>
    </source>
</evidence>
<dbReference type="InterPro" id="IPR013249">
    <property type="entry name" value="RNA_pol_sigma70_r4_t2"/>
</dbReference>
<dbReference type="InterPro" id="IPR013324">
    <property type="entry name" value="RNA_pol_sigma_r3/r4-like"/>
</dbReference>
<organism evidence="9 10">
    <name type="scientific">Armatimonas rosea</name>
    <dbReference type="NCBI Taxonomy" id="685828"/>
    <lineage>
        <taxon>Bacteria</taxon>
        <taxon>Bacillati</taxon>
        <taxon>Armatimonadota</taxon>
        <taxon>Armatimonadia</taxon>
        <taxon>Armatimonadales</taxon>
        <taxon>Armatimonadaceae</taxon>
        <taxon>Armatimonas</taxon>
    </lineage>
</organism>
<gene>
    <name evidence="9" type="ORF">HNQ39_004293</name>
</gene>
<dbReference type="InterPro" id="IPR000838">
    <property type="entry name" value="RNA_pol_sigma70_ECF_CS"/>
</dbReference>
<evidence type="ECO:0000313" key="10">
    <source>
        <dbReference type="Proteomes" id="UP000520814"/>
    </source>
</evidence>
<dbReference type="Pfam" id="PF04542">
    <property type="entry name" value="Sigma70_r2"/>
    <property type="match status" value="1"/>
</dbReference>
<reference evidence="9 10" key="1">
    <citation type="submission" date="2020-08" db="EMBL/GenBank/DDBJ databases">
        <title>Genomic Encyclopedia of Type Strains, Phase IV (KMG-IV): sequencing the most valuable type-strain genomes for metagenomic binning, comparative biology and taxonomic classification.</title>
        <authorList>
            <person name="Goeker M."/>
        </authorList>
    </citation>
    <scope>NUCLEOTIDE SEQUENCE [LARGE SCALE GENOMIC DNA]</scope>
    <source>
        <strain evidence="9 10">DSM 23562</strain>
    </source>
</reference>
<dbReference type="NCBIfam" id="TIGR02937">
    <property type="entry name" value="sigma70-ECF"/>
    <property type="match status" value="1"/>
</dbReference>
<evidence type="ECO:0000313" key="9">
    <source>
        <dbReference type="EMBL" id="MBB6052472.1"/>
    </source>
</evidence>
<comment type="similarity">
    <text evidence="1 6">Belongs to the sigma-70 factor family. ECF subfamily.</text>
</comment>
<dbReference type="CDD" id="cd06171">
    <property type="entry name" value="Sigma70_r4"/>
    <property type="match status" value="1"/>
</dbReference>
<dbReference type="EMBL" id="JACHGW010000004">
    <property type="protein sequence ID" value="MBB6052472.1"/>
    <property type="molecule type" value="Genomic_DNA"/>
</dbReference>
<comment type="caution">
    <text evidence="9">The sequence shown here is derived from an EMBL/GenBank/DDBJ whole genome shotgun (WGS) entry which is preliminary data.</text>
</comment>
<keyword evidence="3 6" id="KW-0731">Sigma factor</keyword>
<protein>
    <recommendedName>
        <fullName evidence="6">RNA polymerase sigma factor</fullName>
    </recommendedName>
</protein>
<dbReference type="GO" id="GO:0006352">
    <property type="term" value="P:DNA-templated transcription initiation"/>
    <property type="evidence" value="ECO:0007669"/>
    <property type="project" value="InterPro"/>
</dbReference>
<name>A0A7W9W9C2_ARMRO</name>
<dbReference type="Gene3D" id="1.10.1740.10">
    <property type="match status" value="1"/>
</dbReference>
<dbReference type="PANTHER" id="PTHR43133:SF59">
    <property type="entry name" value="ECF RNA POLYMERASE SIGMA FACTOR SIGR"/>
    <property type="match status" value="1"/>
</dbReference>
<dbReference type="Proteomes" id="UP000520814">
    <property type="component" value="Unassembled WGS sequence"/>
</dbReference>
<dbReference type="InterPro" id="IPR013325">
    <property type="entry name" value="RNA_pol_sigma_r2"/>
</dbReference>
<keyword evidence="5 6" id="KW-0804">Transcription</keyword>
<proteinExistence type="inferred from homology"/>
<evidence type="ECO:0000259" key="8">
    <source>
        <dbReference type="Pfam" id="PF08281"/>
    </source>
</evidence>
<dbReference type="InterPro" id="IPR014284">
    <property type="entry name" value="RNA_pol_sigma-70_dom"/>
</dbReference>
<dbReference type="GO" id="GO:0016987">
    <property type="term" value="F:sigma factor activity"/>
    <property type="evidence" value="ECO:0007669"/>
    <property type="project" value="UniProtKB-KW"/>
</dbReference>
<keyword evidence="4 6" id="KW-0238">DNA-binding</keyword>
<evidence type="ECO:0000256" key="2">
    <source>
        <dbReference type="ARBA" id="ARBA00023015"/>
    </source>
</evidence>
<dbReference type="SUPFAM" id="SSF88946">
    <property type="entry name" value="Sigma2 domain of RNA polymerase sigma factors"/>
    <property type="match status" value="1"/>
</dbReference>
<evidence type="ECO:0000256" key="4">
    <source>
        <dbReference type="ARBA" id="ARBA00023125"/>
    </source>
</evidence>
<evidence type="ECO:0000256" key="3">
    <source>
        <dbReference type="ARBA" id="ARBA00023082"/>
    </source>
</evidence>
<dbReference type="InterPro" id="IPR039425">
    <property type="entry name" value="RNA_pol_sigma-70-like"/>
</dbReference>
<dbReference type="SUPFAM" id="SSF88659">
    <property type="entry name" value="Sigma3 and sigma4 domains of RNA polymerase sigma factors"/>
    <property type="match status" value="1"/>
</dbReference>
<feature type="domain" description="RNA polymerase sigma-70 region 2" evidence="7">
    <location>
        <begin position="17"/>
        <end position="80"/>
    </location>
</feature>
<accession>A0A7W9W9C2</accession>
<sequence length="187" mass="21808">MAKQTPDELFETQFLPHLDALYRAALSMTRNPQDADDLVQDTFLRAFQFIDKFQVGTNARAWLFRILTNLFINRYRRAKREPEKTSYDEMEDFFLYNRLQDAYVSGKSDTPEAAVLNKVQAEAIHEAIGNLPDEYRETVILADVNELSYLEISEILEVPIGTVRSRLSRGRRLVQRALWAFTEENPR</sequence>
<dbReference type="InterPro" id="IPR007627">
    <property type="entry name" value="RNA_pol_sigma70_r2"/>
</dbReference>
<evidence type="ECO:0000256" key="5">
    <source>
        <dbReference type="ARBA" id="ARBA00023163"/>
    </source>
</evidence>
<dbReference type="InterPro" id="IPR036388">
    <property type="entry name" value="WH-like_DNA-bd_sf"/>
</dbReference>
<dbReference type="GO" id="GO:0006950">
    <property type="term" value="P:response to stress"/>
    <property type="evidence" value="ECO:0007669"/>
    <property type="project" value="UniProtKB-ARBA"/>
</dbReference>
<keyword evidence="10" id="KW-1185">Reference proteome</keyword>